<comment type="caution">
    <text evidence="1">The sequence shown here is derived from an EMBL/GenBank/DDBJ whole genome shotgun (WGS) entry which is preliminary data.</text>
</comment>
<dbReference type="EMBL" id="JAPDHV010000001">
    <property type="protein sequence ID" value="MCW3160313.1"/>
    <property type="molecule type" value="Genomic_DNA"/>
</dbReference>
<gene>
    <name evidence="1" type="ORF">OH806_03415</name>
</gene>
<dbReference type="Proteomes" id="UP001163719">
    <property type="component" value="Unassembled WGS sequence"/>
</dbReference>
<accession>A0ABT3HKR4</accession>
<sequence length="341" mass="40538">MFKNEFSGKSIIIAIPDHFGLPQRFKENLEFLGFKVCVIPDNMKVKIGFINTIIHVYKKFILREKTFKKIKKTELKLKKQLAVLEQSNIKKFNYALFIRPDLFCSELINEVKKKTEKISAYQWDGLDRFPLIYEKINLFDRFFVFDVNDLEKNSKLLPLTNFYFDDIKKSENKYDVYFVGTYMKNRIDLLIKLARKFKNLGLNTSINLHTHSIEKARKIKNEPITHIDKPISFRDNIINVSQSKVILDFANDVHYGISMRTFETIGYRKKLITNNPLVKKYDFYNSQNMFVIENKNIDGLEDFLSTPYYELHDDIINKYSFTNWLKYVLDIHPNFPINLIK</sequence>
<organism evidence="1 2">
    <name type="scientific">Chryseobacterium oryctis</name>
    <dbReference type="NCBI Taxonomy" id="2952618"/>
    <lineage>
        <taxon>Bacteria</taxon>
        <taxon>Pseudomonadati</taxon>
        <taxon>Bacteroidota</taxon>
        <taxon>Flavobacteriia</taxon>
        <taxon>Flavobacteriales</taxon>
        <taxon>Weeksellaceae</taxon>
        <taxon>Chryseobacterium group</taxon>
        <taxon>Chryseobacterium</taxon>
    </lineage>
</organism>
<dbReference type="RefSeq" id="WP_264742258.1">
    <property type="nucleotide sequence ID" value="NZ_JAPDHV010000001.1"/>
</dbReference>
<keyword evidence="2" id="KW-1185">Reference proteome</keyword>
<protein>
    <recommendedName>
        <fullName evidence="3">Lipopolysaccharide biosynthesis protein</fullName>
    </recommendedName>
</protein>
<proteinExistence type="predicted"/>
<evidence type="ECO:0000313" key="2">
    <source>
        <dbReference type="Proteomes" id="UP001163719"/>
    </source>
</evidence>
<reference evidence="1" key="1">
    <citation type="submission" date="2022-10" db="EMBL/GenBank/DDBJ databases">
        <title>Chryseobacterium babae sp. nov. isolated from the gut of the beetle Oryctes rhinoceros, and Chryseobacterium kimseyorum sp. nov., isolated from a stick insect rearing cage.</title>
        <authorList>
            <person name="Shelomi M."/>
            <person name="Han C.-J."/>
            <person name="Chen W.-M."/>
            <person name="Chen H.-K."/>
            <person name="Liaw S.-J."/>
            <person name="Muhle E."/>
            <person name="Clermont D."/>
        </authorList>
    </citation>
    <scope>NUCLEOTIDE SEQUENCE</scope>
    <source>
        <strain evidence="1">WLa1L2M3</strain>
    </source>
</reference>
<evidence type="ECO:0008006" key="3">
    <source>
        <dbReference type="Google" id="ProtNLM"/>
    </source>
</evidence>
<evidence type="ECO:0000313" key="1">
    <source>
        <dbReference type="EMBL" id="MCW3160313.1"/>
    </source>
</evidence>
<name>A0ABT3HKR4_9FLAO</name>